<reference evidence="1 2" key="1">
    <citation type="submission" date="2006-02" db="EMBL/GenBank/DDBJ databases">
        <authorList>
            <person name="Moran M.A."/>
            <person name="Kjelleberg S."/>
            <person name="Egan S."/>
            <person name="Saunders N."/>
            <person name="Thomas T."/>
            <person name="Ferriera S."/>
            <person name="Johnson J."/>
            <person name="Kravitz S."/>
            <person name="Halpern A."/>
            <person name="Remington K."/>
            <person name="Beeson K."/>
            <person name="Tran B."/>
            <person name="Rogers Y.-H."/>
            <person name="Friedman R."/>
            <person name="Venter J.C."/>
        </authorList>
    </citation>
    <scope>NUCLEOTIDE SEQUENCE [LARGE SCALE GENOMIC DNA]</scope>
    <source>
        <strain evidence="1 2">D2</strain>
    </source>
</reference>
<proteinExistence type="predicted"/>
<dbReference type="Proteomes" id="UP000006201">
    <property type="component" value="Unassembled WGS sequence"/>
</dbReference>
<dbReference type="HOGENOM" id="CLU_2938314_0_0_6"/>
<evidence type="ECO:0000313" key="2">
    <source>
        <dbReference type="Proteomes" id="UP000006201"/>
    </source>
</evidence>
<gene>
    <name evidence="1" type="ORF">PTD2_18575</name>
</gene>
<accession>A4CBW8</accession>
<dbReference type="AlphaFoldDB" id="A4CBW8"/>
<name>A4CBW8_9GAMM</name>
<protein>
    <submittedName>
        <fullName evidence="1">Uncharacterized protein</fullName>
    </submittedName>
</protein>
<evidence type="ECO:0000313" key="1">
    <source>
        <dbReference type="EMBL" id="EAR27855.1"/>
    </source>
</evidence>
<dbReference type="EMBL" id="AAOH01000005">
    <property type="protein sequence ID" value="EAR27855.1"/>
    <property type="molecule type" value="Genomic_DNA"/>
</dbReference>
<organism evidence="1 2">
    <name type="scientific">Pseudoalteromonas tunicata D2</name>
    <dbReference type="NCBI Taxonomy" id="87626"/>
    <lineage>
        <taxon>Bacteria</taxon>
        <taxon>Pseudomonadati</taxon>
        <taxon>Pseudomonadota</taxon>
        <taxon>Gammaproteobacteria</taxon>
        <taxon>Alteromonadales</taxon>
        <taxon>Pseudoalteromonadaceae</taxon>
        <taxon>Pseudoalteromonas</taxon>
    </lineage>
</organism>
<sequence length="60" mass="6460">MLAGHHLRASQSRSCGVLGFVGASLLAKEGETFPLFKHRHSVVSKDSLMGHFKRLADGPS</sequence>
<keyword evidence="2" id="KW-1185">Reference proteome</keyword>
<dbReference type="STRING" id="87626.PTD2_18575"/>
<comment type="caution">
    <text evidence="1">The sequence shown here is derived from an EMBL/GenBank/DDBJ whole genome shotgun (WGS) entry which is preliminary data.</text>
</comment>